<dbReference type="AlphaFoldDB" id="A0A2N0T1R1"/>
<organism evidence="2 3">
    <name type="scientific">Bifidobacterium longum</name>
    <dbReference type="NCBI Taxonomy" id="216816"/>
    <lineage>
        <taxon>Bacteria</taxon>
        <taxon>Bacillati</taxon>
        <taxon>Actinomycetota</taxon>
        <taxon>Actinomycetes</taxon>
        <taxon>Bifidobacteriales</taxon>
        <taxon>Bifidobacteriaceae</taxon>
        <taxon>Bifidobacterium</taxon>
    </lineage>
</organism>
<gene>
    <name evidence="2" type="ORF">APC1503_0912</name>
</gene>
<evidence type="ECO:0000313" key="2">
    <source>
        <dbReference type="EMBL" id="PKC89339.1"/>
    </source>
</evidence>
<reference evidence="2 3" key="1">
    <citation type="submission" date="2017-12" db="EMBL/GenBank/DDBJ databases">
        <title>Bifidobacterium longum APC/DPC strains.</title>
        <authorList>
            <person name="Arboleya S."/>
        </authorList>
    </citation>
    <scope>NUCLEOTIDE SEQUENCE [LARGE SCALE GENOMIC DNA]</scope>
    <source>
        <strain evidence="2 3">APC1503</strain>
    </source>
</reference>
<evidence type="ECO:0000256" key="1">
    <source>
        <dbReference type="SAM" id="MobiDB-lite"/>
    </source>
</evidence>
<evidence type="ECO:0000313" key="3">
    <source>
        <dbReference type="Proteomes" id="UP000232654"/>
    </source>
</evidence>
<dbReference type="EMBL" id="PJDT01000014">
    <property type="protein sequence ID" value="PKC89339.1"/>
    <property type="molecule type" value="Genomic_DNA"/>
</dbReference>
<proteinExistence type="predicted"/>
<accession>A0A2N0T1R1</accession>
<comment type="caution">
    <text evidence="2">The sequence shown here is derived from an EMBL/GenBank/DDBJ whole genome shotgun (WGS) entry which is preliminary data.</text>
</comment>
<name>A0A2N0T1R1_BIFLN</name>
<sequence>MPDTRREVSMLSKGEAAALLSLINAHHGNAQWDDVQLDAFYSELRSDITAVEAREAVRRFYADNSTGRWCGSGDINGIVRKLRNGAKPSEAQIGRECERLGLVEDQAWLYRRQRMMGRSSDESRRVALAARDPLRLPPAKPKRRREGGGFNPGLGVALDEVLATRRPAES</sequence>
<dbReference type="Proteomes" id="UP000232654">
    <property type="component" value="Unassembled WGS sequence"/>
</dbReference>
<feature type="region of interest" description="Disordered" evidence="1">
    <location>
        <begin position="121"/>
        <end position="155"/>
    </location>
</feature>
<protein>
    <submittedName>
        <fullName evidence="2">Uncharacterized protein</fullName>
    </submittedName>
</protein>